<evidence type="ECO:0000313" key="3">
    <source>
        <dbReference type="Proteomes" id="UP000828251"/>
    </source>
</evidence>
<dbReference type="EMBL" id="JAIQCV010000010">
    <property type="protein sequence ID" value="KAH1055308.1"/>
    <property type="molecule type" value="Genomic_DNA"/>
</dbReference>
<sequence>MENNTFNNVMSVPEVGEANRVSSDRDLEVVNNLGLMVVLDHNKGLEIQRKEGIETGSVEKVMRFSSNKGSLKPNLISSSLPETEEPSDWDATFEIEEGFVQLRRNRRNKKMLKKKVRSMRELQDIVLTTKEKRKRDRGTRKSKGKGDSRDDECITNLSLSDSDISNRRKVTLKEAKKAWEVGKKLGFSVQGDEGRVSSMVLVPKSENGYLKFNLYGIAKEDRAGCGGVLRDKKGAARALSFSSIEAIDSDVAASGAVKVVRHW</sequence>
<evidence type="ECO:0000313" key="2">
    <source>
        <dbReference type="EMBL" id="KAH1055308.1"/>
    </source>
</evidence>
<keyword evidence="3" id="KW-1185">Reference proteome</keyword>
<reference evidence="2 3" key="1">
    <citation type="journal article" date="2021" name="Plant Biotechnol. J.">
        <title>Multi-omics assisted identification of the key and species-specific regulatory components of drought-tolerant mechanisms in Gossypium stocksii.</title>
        <authorList>
            <person name="Yu D."/>
            <person name="Ke L."/>
            <person name="Zhang D."/>
            <person name="Wu Y."/>
            <person name="Sun Y."/>
            <person name="Mei J."/>
            <person name="Sun J."/>
            <person name="Sun Y."/>
        </authorList>
    </citation>
    <scope>NUCLEOTIDE SEQUENCE [LARGE SCALE GENOMIC DNA]</scope>
    <source>
        <strain evidence="3">cv. E1</strain>
        <tissue evidence="2">Leaf</tissue>
    </source>
</reference>
<evidence type="ECO:0000256" key="1">
    <source>
        <dbReference type="SAM" id="MobiDB-lite"/>
    </source>
</evidence>
<feature type="region of interest" description="Disordered" evidence="1">
    <location>
        <begin position="127"/>
        <end position="151"/>
    </location>
</feature>
<feature type="compositionally biased region" description="Basic residues" evidence="1">
    <location>
        <begin position="131"/>
        <end position="143"/>
    </location>
</feature>
<name>A0A9D3UPX7_9ROSI</name>
<accession>A0A9D3UPX7</accession>
<dbReference type="OrthoDB" id="1001661at2759"/>
<dbReference type="Proteomes" id="UP000828251">
    <property type="component" value="Unassembled WGS sequence"/>
</dbReference>
<dbReference type="AlphaFoldDB" id="A0A9D3UPX7"/>
<gene>
    <name evidence="2" type="ORF">J1N35_033373</name>
</gene>
<organism evidence="2 3">
    <name type="scientific">Gossypium stocksii</name>
    <dbReference type="NCBI Taxonomy" id="47602"/>
    <lineage>
        <taxon>Eukaryota</taxon>
        <taxon>Viridiplantae</taxon>
        <taxon>Streptophyta</taxon>
        <taxon>Embryophyta</taxon>
        <taxon>Tracheophyta</taxon>
        <taxon>Spermatophyta</taxon>
        <taxon>Magnoliopsida</taxon>
        <taxon>eudicotyledons</taxon>
        <taxon>Gunneridae</taxon>
        <taxon>Pentapetalae</taxon>
        <taxon>rosids</taxon>
        <taxon>malvids</taxon>
        <taxon>Malvales</taxon>
        <taxon>Malvaceae</taxon>
        <taxon>Malvoideae</taxon>
        <taxon>Gossypium</taxon>
    </lineage>
</organism>
<comment type="caution">
    <text evidence="2">The sequence shown here is derived from an EMBL/GenBank/DDBJ whole genome shotgun (WGS) entry which is preliminary data.</text>
</comment>
<proteinExistence type="predicted"/>
<protein>
    <submittedName>
        <fullName evidence="2">Uncharacterized protein</fullName>
    </submittedName>
</protein>